<dbReference type="Proteomes" id="UP000054279">
    <property type="component" value="Unassembled WGS sequence"/>
</dbReference>
<dbReference type="AlphaFoldDB" id="A0A0C9VL84"/>
<evidence type="ECO:0000313" key="2">
    <source>
        <dbReference type="EMBL" id="KIJ42457.1"/>
    </source>
</evidence>
<accession>A0A0C9VL84</accession>
<proteinExistence type="predicted"/>
<evidence type="ECO:0000313" key="3">
    <source>
        <dbReference type="Proteomes" id="UP000054279"/>
    </source>
</evidence>
<protein>
    <submittedName>
        <fullName evidence="2">Uncharacterized protein</fullName>
    </submittedName>
</protein>
<organism evidence="2 3">
    <name type="scientific">Sphaerobolus stellatus (strain SS14)</name>
    <dbReference type="NCBI Taxonomy" id="990650"/>
    <lineage>
        <taxon>Eukaryota</taxon>
        <taxon>Fungi</taxon>
        <taxon>Dikarya</taxon>
        <taxon>Basidiomycota</taxon>
        <taxon>Agaricomycotina</taxon>
        <taxon>Agaricomycetes</taxon>
        <taxon>Phallomycetidae</taxon>
        <taxon>Geastrales</taxon>
        <taxon>Sphaerobolaceae</taxon>
        <taxon>Sphaerobolus</taxon>
    </lineage>
</organism>
<reference evidence="2 3" key="1">
    <citation type="submission" date="2014-06" db="EMBL/GenBank/DDBJ databases">
        <title>Evolutionary Origins and Diversification of the Mycorrhizal Mutualists.</title>
        <authorList>
            <consortium name="DOE Joint Genome Institute"/>
            <consortium name="Mycorrhizal Genomics Consortium"/>
            <person name="Kohler A."/>
            <person name="Kuo A."/>
            <person name="Nagy L.G."/>
            <person name="Floudas D."/>
            <person name="Copeland A."/>
            <person name="Barry K.W."/>
            <person name="Cichocki N."/>
            <person name="Veneault-Fourrey C."/>
            <person name="LaButti K."/>
            <person name="Lindquist E.A."/>
            <person name="Lipzen A."/>
            <person name="Lundell T."/>
            <person name="Morin E."/>
            <person name="Murat C."/>
            <person name="Riley R."/>
            <person name="Ohm R."/>
            <person name="Sun H."/>
            <person name="Tunlid A."/>
            <person name="Henrissat B."/>
            <person name="Grigoriev I.V."/>
            <person name="Hibbett D.S."/>
            <person name="Martin F."/>
        </authorList>
    </citation>
    <scope>NUCLEOTIDE SEQUENCE [LARGE SCALE GENOMIC DNA]</scope>
    <source>
        <strain evidence="2 3">SS14</strain>
    </source>
</reference>
<evidence type="ECO:0000256" key="1">
    <source>
        <dbReference type="SAM" id="MobiDB-lite"/>
    </source>
</evidence>
<sequence length="223" mass="24205">MSGEEVGGDVILRDEHRRPDLRVLVAPHVIRVPIFSAYFLPYLFFESFFGVLSLSTSSLHRVASRLSFVGVPSLPISSVDVLTGSCLSTSSFFFFRWYIRVRVLIALFVSLKLDNRAAAQDDSPSFPPQPHPKIKSSSNSNSKLTAMYQDIYTAPQAPHQQDTYNTNVGSSGNVNNATGARRGYPNMNVNVNGNGNGISGGGYQSQSQSPEALLLVMLEGSAG</sequence>
<gene>
    <name evidence="2" type="ORF">M422DRAFT_254556</name>
</gene>
<dbReference type="EMBL" id="KN837130">
    <property type="protein sequence ID" value="KIJ42457.1"/>
    <property type="molecule type" value="Genomic_DNA"/>
</dbReference>
<name>A0A0C9VL84_SPHS4</name>
<keyword evidence="3" id="KW-1185">Reference proteome</keyword>
<dbReference type="HOGENOM" id="CLU_1240814_0_0_1"/>
<feature type="region of interest" description="Disordered" evidence="1">
    <location>
        <begin position="119"/>
        <end position="140"/>
    </location>
</feature>